<dbReference type="RefSeq" id="WP_062285802.1">
    <property type="nucleotide sequence ID" value="NZ_CP013200.1"/>
</dbReference>
<evidence type="ECO:0000256" key="1">
    <source>
        <dbReference type="SAM" id="MobiDB-lite"/>
    </source>
</evidence>
<feature type="region of interest" description="Disordered" evidence="1">
    <location>
        <begin position="24"/>
        <end position="48"/>
    </location>
</feature>
<proteinExistence type="predicted"/>
<organism evidence="3 4">
    <name type="scientific">Arthrobacter alpinus</name>
    <dbReference type="NCBI Taxonomy" id="656366"/>
    <lineage>
        <taxon>Bacteria</taxon>
        <taxon>Bacillati</taxon>
        <taxon>Actinomycetota</taxon>
        <taxon>Actinomycetes</taxon>
        <taxon>Micrococcales</taxon>
        <taxon>Micrococcaceae</taxon>
        <taxon>Arthrobacter</taxon>
    </lineage>
</organism>
<dbReference type="Proteomes" id="UP000059574">
    <property type="component" value="Chromosome"/>
</dbReference>
<dbReference type="EMBL" id="CP013200">
    <property type="protein sequence ID" value="ALO65400.1"/>
    <property type="molecule type" value="Genomic_DNA"/>
</dbReference>
<feature type="compositionally biased region" description="Low complexity" evidence="1">
    <location>
        <begin position="30"/>
        <end position="48"/>
    </location>
</feature>
<evidence type="ECO:0008006" key="5">
    <source>
        <dbReference type="Google" id="ProtNLM"/>
    </source>
</evidence>
<reference evidence="4" key="1">
    <citation type="submission" date="2015-11" db="EMBL/GenBank/DDBJ databases">
        <authorList>
            <person name="Kumar R."/>
            <person name="Singh D."/>
            <person name="Swarnkar M.K."/>
            <person name="Singh A.K."/>
            <person name="Kumar S."/>
        </authorList>
    </citation>
    <scope>NUCLEOTIDE SEQUENCE [LARGE SCALE GENOMIC DNA]</scope>
    <source>
        <strain evidence="4">ERGS4:06</strain>
    </source>
</reference>
<dbReference type="Gene3D" id="3.30.300.50">
    <property type="match status" value="1"/>
</dbReference>
<gene>
    <name evidence="3" type="ORF">AS189_01435</name>
</gene>
<evidence type="ECO:0000256" key="2">
    <source>
        <dbReference type="SAM" id="SignalP"/>
    </source>
</evidence>
<dbReference type="PROSITE" id="PS51257">
    <property type="entry name" value="PROKAR_LIPOPROTEIN"/>
    <property type="match status" value="1"/>
</dbReference>
<keyword evidence="2" id="KW-0732">Signal</keyword>
<dbReference type="AlphaFoldDB" id="A0A0S2LVU7"/>
<evidence type="ECO:0000313" key="4">
    <source>
        <dbReference type="Proteomes" id="UP000059574"/>
    </source>
</evidence>
<protein>
    <recommendedName>
        <fullName evidence="5">Lipoprotein</fullName>
    </recommendedName>
</protein>
<sequence>MNSKKISAIVLTATLAGALGMSACKPTQDPETPAAAQSASPSASTEQTNTMLALNDSLRSELGDAYADSWIEGNQLHVAVTTEAAAATVKAAGAISHLVTLDAAQLETALQAVMAWRSSLPTEQGAAIHKVIPDGRTGTVTVFVAPEQLDSVAKSAATDKPAGDVPLLFKESTGLATAL</sequence>
<feature type="chain" id="PRO_5038379150" description="Lipoprotein" evidence="2">
    <location>
        <begin position="24"/>
        <end position="179"/>
    </location>
</feature>
<reference evidence="3 4" key="2">
    <citation type="journal article" date="2016" name="J. Biotechnol.">
        <title>Complete genome sequence of Arthrobacter alpinus ERGS4:06, a yellow pigmented bacterium tolerant to cold and radiations isolated from Sikkim Himalaya.</title>
        <authorList>
            <person name="Kumar R."/>
            <person name="Singh D."/>
            <person name="Swarnkar M.K."/>
            <person name="Singh A.K."/>
            <person name="Kumar S."/>
        </authorList>
    </citation>
    <scope>NUCLEOTIDE SEQUENCE [LARGE SCALE GENOMIC DNA]</scope>
    <source>
        <strain evidence="3 4">ERGS4:06</strain>
    </source>
</reference>
<name>A0A0S2LVU7_9MICC</name>
<evidence type="ECO:0000313" key="3">
    <source>
        <dbReference type="EMBL" id="ALO65400.1"/>
    </source>
</evidence>
<accession>A0A0S2LVU7</accession>
<feature type="signal peptide" evidence="2">
    <location>
        <begin position="1"/>
        <end position="23"/>
    </location>
</feature>
<dbReference type="OrthoDB" id="4943788at2"/>
<dbReference type="InterPro" id="IPR035070">
    <property type="entry name" value="Streptogrisin_prodomain"/>
</dbReference>